<evidence type="ECO:0000313" key="1">
    <source>
        <dbReference type="EMBL" id="GBM17507.1"/>
    </source>
</evidence>
<dbReference type="EMBL" id="BGPR01000389">
    <property type="protein sequence ID" value="GBM17507.1"/>
    <property type="molecule type" value="Genomic_DNA"/>
</dbReference>
<comment type="caution">
    <text evidence="1">The sequence shown here is derived from an EMBL/GenBank/DDBJ whole genome shotgun (WGS) entry which is preliminary data.</text>
</comment>
<dbReference type="Proteomes" id="UP000499080">
    <property type="component" value="Unassembled WGS sequence"/>
</dbReference>
<gene>
    <name evidence="1" type="ORF">AVEN_193789_1</name>
</gene>
<name>A0A4Y2DMV9_ARAVE</name>
<sequence length="104" mass="11881">MENKLCDLESLPDLFSDIGNEIYFVHSTSSENSDDGFIQSLRRITEVYGNVMNEASDRKWCIMFNAGGTNIHDEERSGRLSVVTNSNQGLRKKLNRMDVLLFMD</sequence>
<evidence type="ECO:0000313" key="2">
    <source>
        <dbReference type="Proteomes" id="UP000499080"/>
    </source>
</evidence>
<keyword evidence="2" id="KW-1185">Reference proteome</keyword>
<protein>
    <submittedName>
        <fullName evidence="1">Uncharacterized protein</fullName>
    </submittedName>
</protein>
<organism evidence="1 2">
    <name type="scientific">Araneus ventricosus</name>
    <name type="common">Orbweaver spider</name>
    <name type="synonym">Epeira ventricosa</name>
    <dbReference type="NCBI Taxonomy" id="182803"/>
    <lineage>
        <taxon>Eukaryota</taxon>
        <taxon>Metazoa</taxon>
        <taxon>Ecdysozoa</taxon>
        <taxon>Arthropoda</taxon>
        <taxon>Chelicerata</taxon>
        <taxon>Arachnida</taxon>
        <taxon>Araneae</taxon>
        <taxon>Araneomorphae</taxon>
        <taxon>Entelegynae</taxon>
        <taxon>Araneoidea</taxon>
        <taxon>Araneidae</taxon>
        <taxon>Araneus</taxon>
    </lineage>
</organism>
<dbReference type="AlphaFoldDB" id="A0A4Y2DMV9"/>
<accession>A0A4Y2DMV9</accession>
<proteinExistence type="predicted"/>
<reference evidence="1 2" key="1">
    <citation type="journal article" date="2019" name="Sci. Rep.">
        <title>Orb-weaving spider Araneus ventricosus genome elucidates the spidroin gene catalogue.</title>
        <authorList>
            <person name="Kono N."/>
            <person name="Nakamura H."/>
            <person name="Ohtoshi R."/>
            <person name="Moran D.A.P."/>
            <person name="Shinohara A."/>
            <person name="Yoshida Y."/>
            <person name="Fujiwara M."/>
            <person name="Mori M."/>
            <person name="Tomita M."/>
            <person name="Arakawa K."/>
        </authorList>
    </citation>
    <scope>NUCLEOTIDE SEQUENCE [LARGE SCALE GENOMIC DNA]</scope>
</reference>